<comment type="similarity">
    <text evidence="1 8">Belongs to the class-II aminoacyl-tRNA synthetase family.</text>
</comment>
<dbReference type="AlphaFoldDB" id="A0A6G9IDE7"/>
<keyword evidence="11" id="KW-1185">Reference proteome</keyword>
<sequence>MSVATIVDVLQGKIAVGSTVTVQGWVRTRRDSKAGISFLAVYDGSCFSPIQAVIESNLPNYQQDVLRLTTGCSVRVTGKIVESQGQGQQFELQASQVEVMGLVEDPDTYPMAAKRHSIEYLREVAHLRARTNIVGAVTRIRHTLAQAIHQFFDEQGFFWISTPIITASDTEGAGEMFRVSTLDLANLPKTPKDDVDFDKDFFGREAFLTVSGQLNVETYACALSKVYTFGPTFRAENSNTTRHLAEFWMIEPEVAFADLNDVAGLAEKMLKHVFKVVLERRADDMQFFAEHVDKEAITRLEQFVSSDFAQIDYTDAIEILLASGQKFENPVSWGIDLSSEHERFLAEKHFKAPVVVKNYPKDIKAFYMRMNEDGKTVAAMDVLAPGIGEIIGGSQREERLDKLDERMLAMGLNKEDYWWYRDLRRYGTVPHAGFGLGFERLIAYITGIQNVRDVIPFPRTPRNASF</sequence>
<dbReference type="InParanoid" id="A0A6G9IDE7"/>
<evidence type="ECO:0000313" key="10">
    <source>
        <dbReference type="EMBL" id="QIQ22261.1"/>
    </source>
</evidence>
<evidence type="ECO:0000256" key="2">
    <source>
        <dbReference type="ARBA" id="ARBA00022490"/>
    </source>
</evidence>
<keyword evidence="6 8" id="KW-0648">Protein biosynthesis</keyword>
<dbReference type="NCBIfam" id="NF003037">
    <property type="entry name" value="PRK03932.1"/>
    <property type="match status" value="1"/>
</dbReference>
<comment type="catalytic activity">
    <reaction evidence="8">
        <text>tRNA(Asn) + L-asparagine + ATP = L-asparaginyl-tRNA(Asn) + AMP + diphosphate + H(+)</text>
        <dbReference type="Rhea" id="RHEA:11180"/>
        <dbReference type="Rhea" id="RHEA-COMP:9659"/>
        <dbReference type="Rhea" id="RHEA-COMP:9674"/>
        <dbReference type="ChEBI" id="CHEBI:15378"/>
        <dbReference type="ChEBI" id="CHEBI:30616"/>
        <dbReference type="ChEBI" id="CHEBI:33019"/>
        <dbReference type="ChEBI" id="CHEBI:58048"/>
        <dbReference type="ChEBI" id="CHEBI:78442"/>
        <dbReference type="ChEBI" id="CHEBI:78515"/>
        <dbReference type="ChEBI" id="CHEBI:456215"/>
        <dbReference type="EC" id="6.1.1.22"/>
    </reaction>
</comment>
<dbReference type="InterPro" id="IPR045864">
    <property type="entry name" value="aa-tRNA-synth_II/BPL/LPL"/>
</dbReference>
<dbReference type="NCBIfam" id="TIGR00457">
    <property type="entry name" value="asnS"/>
    <property type="match status" value="1"/>
</dbReference>
<protein>
    <recommendedName>
        <fullName evidence="8">Asparagine--tRNA ligase</fullName>
        <ecNumber evidence="8">6.1.1.22</ecNumber>
    </recommendedName>
    <alternativeName>
        <fullName evidence="8">Asparaginyl-tRNA synthetase</fullName>
        <shortName evidence="8">AsnRS</shortName>
    </alternativeName>
</protein>
<evidence type="ECO:0000256" key="6">
    <source>
        <dbReference type="ARBA" id="ARBA00022917"/>
    </source>
</evidence>
<evidence type="ECO:0000256" key="3">
    <source>
        <dbReference type="ARBA" id="ARBA00022598"/>
    </source>
</evidence>
<dbReference type="InterPro" id="IPR012340">
    <property type="entry name" value="NA-bd_OB-fold"/>
</dbReference>
<accession>A0A6G9IDE7</accession>
<name>A0A6G9IDE7_9GAMM</name>
<keyword evidence="4 8" id="KW-0547">Nucleotide-binding</keyword>
<dbReference type="RefSeq" id="WP_166917557.1">
    <property type="nucleotide sequence ID" value="NZ_CP050253.1"/>
</dbReference>
<evidence type="ECO:0000256" key="4">
    <source>
        <dbReference type="ARBA" id="ARBA00022741"/>
    </source>
</evidence>
<dbReference type="Gene3D" id="3.30.930.10">
    <property type="entry name" value="Bira Bifunctional Protein, Domain 2"/>
    <property type="match status" value="1"/>
</dbReference>
<comment type="subcellular location">
    <subcellularLocation>
        <location evidence="8">Cytoplasm</location>
    </subcellularLocation>
</comment>
<dbReference type="SUPFAM" id="SSF55681">
    <property type="entry name" value="Class II aaRS and biotin synthetases"/>
    <property type="match status" value="1"/>
</dbReference>
<dbReference type="HAMAP" id="MF_00534">
    <property type="entry name" value="Asn_tRNA_synth"/>
    <property type="match status" value="1"/>
</dbReference>
<dbReference type="SUPFAM" id="SSF50249">
    <property type="entry name" value="Nucleic acid-binding proteins"/>
    <property type="match status" value="1"/>
</dbReference>
<evidence type="ECO:0000256" key="5">
    <source>
        <dbReference type="ARBA" id="ARBA00022840"/>
    </source>
</evidence>
<evidence type="ECO:0000256" key="8">
    <source>
        <dbReference type="HAMAP-Rule" id="MF_00534"/>
    </source>
</evidence>
<organism evidence="10 11">
    <name type="scientific">Zophobihabitans entericus</name>
    <dbReference type="NCBI Taxonomy" id="1635327"/>
    <lineage>
        <taxon>Bacteria</taxon>
        <taxon>Pseudomonadati</taxon>
        <taxon>Pseudomonadota</taxon>
        <taxon>Gammaproteobacteria</taxon>
        <taxon>Orbales</taxon>
        <taxon>Orbaceae</taxon>
        <taxon>Zophobihabitans</taxon>
    </lineage>
</organism>
<dbReference type="InterPro" id="IPR004365">
    <property type="entry name" value="NA-bd_OB_tRNA"/>
</dbReference>
<dbReference type="GO" id="GO:0005737">
    <property type="term" value="C:cytoplasm"/>
    <property type="evidence" value="ECO:0007669"/>
    <property type="project" value="UniProtKB-SubCell"/>
</dbReference>
<dbReference type="FunFam" id="3.30.930.10:FF:000016">
    <property type="entry name" value="Asparagine--tRNA ligase"/>
    <property type="match status" value="1"/>
</dbReference>
<evidence type="ECO:0000256" key="1">
    <source>
        <dbReference type="ARBA" id="ARBA00008226"/>
    </source>
</evidence>
<dbReference type="PANTHER" id="PTHR22594">
    <property type="entry name" value="ASPARTYL/LYSYL-TRNA SYNTHETASE"/>
    <property type="match status" value="1"/>
</dbReference>
<dbReference type="GO" id="GO:0003676">
    <property type="term" value="F:nucleic acid binding"/>
    <property type="evidence" value="ECO:0007669"/>
    <property type="project" value="InterPro"/>
</dbReference>
<dbReference type="InterPro" id="IPR006195">
    <property type="entry name" value="aa-tRNA-synth_II"/>
</dbReference>
<evidence type="ECO:0000256" key="7">
    <source>
        <dbReference type="ARBA" id="ARBA00023146"/>
    </source>
</evidence>
<dbReference type="Gene3D" id="2.40.50.140">
    <property type="entry name" value="Nucleic acid-binding proteins"/>
    <property type="match status" value="1"/>
</dbReference>
<gene>
    <name evidence="8 10" type="primary">asnS</name>
    <name evidence="10" type="ORF">IPMB12_11525</name>
</gene>
<reference evidence="10 11" key="1">
    <citation type="submission" date="2020-03" db="EMBL/GenBank/DDBJ databases">
        <title>Complete genome sequence of Orbus sp. IPMB12 (BCRC 80908).</title>
        <authorList>
            <person name="Lo W.-S."/>
            <person name="Chang T.-H."/>
            <person name="Kuo C.-H."/>
        </authorList>
    </citation>
    <scope>NUCLEOTIDE SEQUENCE [LARGE SCALE GENOMIC DNA]</scope>
    <source>
        <strain evidence="10 11">IPMB12</strain>
    </source>
</reference>
<dbReference type="KEGG" id="orb:IPMB12_11525"/>
<dbReference type="EC" id="6.1.1.22" evidence="8"/>
<dbReference type="InterPro" id="IPR002312">
    <property type="entry name" value="Asp/Asn-tRNA-synth_IIb"/>
</dbReference>
<dbReference type="InterPro" id="IPR004522">
    <property type="entry name" value="Asn-tRNA-ligase"/>
</dbReference>
<dbReference type="PRINTS" id="PR01042">
    <property type="entry name" value="TRNASYNTHASP"/>
</dbReference>
<dbReference type="GO" id="GO:0006421">
    <property type="term" value="P:asparaginyl-tRNA aminoacylation"/>
    <property type="evidence" value="ECO:0007669"/>
    <property type="project" value="UniProtKB-UniRule"/>
</dbReference>
<dbReference type="EMBL" id="CP050253">
    <property type="protein sequence ID" value="QIQ22261.1"/>
    <property type="molecule type" value="Genomic_DNA"/>
</dbReference>
<dbReference type="PROSITE" id="PS50862">
    <property type="entry name" value="AA_TRNA_LIGASE_II"/>
    <property type="match status" value="1"/>
</dbReference>
<keyword evidence="3 8" id="KW-0436">Ligase</keyword>
<proteinExistence type="inferred from homology"/>
<dbReference type="Proteomes" id="UP000501168">
    <property type="component" value="Chromosome"/>
</dbReference>
<feature type="domain" description="Aminoacyl-transfer RNA synthetases class-II family profile" evidence="9">
    <location>
        <begin position="139"/>
        <end position="456"/>
    </location>
</feature>
<keyword evidence="5 8" id="KW-0067">ATP-binding</keyword>
<dbReference type="FunCoup" id="A0A6G9IDE7">
    <property type="interactions" value="473"/>
</dbReference>
<dbReference type="Pfam" id="PF01336">
    <property type="entry name" value="tRNA_anti-codon"/>
    <property type="match status" value="1"/>
</dbReference>
<evidence type="ECO:0000259" key="9">
    <source>
        <dbReference type="PROSITE" id="PS50862"/>
    </source>
</evidence>
<keyword evidence="2 8" id="KW-0963">Cytoplasm</keyword>
<evidence type="ECO:0000313" key="11">
    <source>
        <dbReference type="Proteomes" id="UP000501168"/>
    </source>
</evidence>
<dbReference type="CDD" id="cd04318">
    <property type="entry name" value="EcAsnRS_like_N"/>
    <property type="match status" value="1"/>
</dbReference>
<dbReference type="PANTHER" id="PTHR22594:SF34">
    <property type="entry name" value="ASPARAGINE--TRNA LIGASE, MITOCHONDRIAL-RELATED"/>
    <property type="match status" value="1"/>
</dbReference>
<comment type="subunit">
    <text evidence="8">Homodimer.</text>
</comment>
<dbReference type="InterPro" id="IPR004364">
    <property type="entry name" value="Aa-tRNA-synt_II"/>
</dbReference>
<dbReference type="CDD" id="cd00776">
    <property type="entry name" value="AsxRS_core"/>
    <property type="match status" value="1"/>
</dbReference>
<dbReference type="GO" id="GO:0005524">
    <property type="term" value="F:ATP binding"/>
    <property type="evidence" value="ECO:0007669"/>
    <property type="project" value="UniProtKB-UniRule"/>
</dbReference>
<dbReference type="GO" id="GO:0004816">
    <property type="term" value="F:asparagine-tRNA ligase activity"/>
    <property type="evidence" value="ECO:0007669"/>
    <property type="project" value="UniProtKB-UniRule"/>
</dbReference>
<dbReference type="Pfam" id="PF00152">
    <property type="entry name" value="tRNA-synt_2"/>
    <property type="match status" value="1"/>
</dbReference>
<keyword evidence="7 8" id="KW-0030">Aminoacyl-tRNA synthetase</keyword>